<name>A0A6J8B5C7_MYTCO</name>
<evidence type="ECO:0000256" key="1">
    <source>
        <dbReference type="SAM" id="MobiDB-lite"/>
    </source>
</evidence>
<dbReference type="SMART" id="SM01276">
    <property type="entry name" value="M60-like"/>
    <property type="match status" value="1"/>
</dbReference>
<evidence type="ECO:0000259" key="2">
    <source>
        <dbReference type="PROSITE" id="PS51723"/>
    </source>
</evidence>
<keyword evidence="4" id="KW-1185">Reference proteome</keyword>
<dbReference type="AlphaFoldDB" id="A0A6J8B5C7"/>
<organism evidence="3 4">
    <name type="scientific">Mytilus coruscus</name>
    <name type="common">Sea mussel</name>
    <dbReference type="NCBI Taxonomy" id="42192"/>
    <lineage>
        <taxon>Eukaryota</taxon>
        <taxon>Metazoa</taxon>
        <taxon>Spiralia</taxon>
        <taxon>Lophotrochozoa</taxon>
        <taxon>Mollusca</taxon>
        <taxon>Bivalvia</taxon>
        <taxon>Autobranchia</taxon>
        <taxon>Pteriomorphia</taxon>
        <taxon>Mytilida</taxon>
        <taxon>Mytiloidea</taxon>
        <taxon>Mytilidae</taxon>
        <taxon>Mytilinae</taxon>
        <taxon>Mytilus</taxon>
    </lineage>
</organism>
<dbReference type="InterPro" id="IPR051244">
    <property type="entry name" value="TCAF"/>
</dbReference>
<dbReference type="PROSITE" id="PS51723">
    <property type="entry name" value="PEPTIDASE_M60"/>
    <property type="match status" value="1"/>
</dbReference>
<sequence length="761" mass="86783">MTILLFGWKISKSSLLVQLRDYQATLAGTVSIKRRANYGKGRIVVFSHNVFVNSFGKKDTKRQNKRFIENIRNWITKKTDKGNEIPCFSEYINNFDELPPECRILTWNGLPVRTEDNSVLKLLDWIERGGGLICGVCPWGFAEVFKIDVENIPLNIIFKAIGIAYAGKLMYKNDNDLAEILVRDNMADYAKPSDLFAAINKHPEKINRIGGIIHSVLHLPEELYINHKPHVVEMIQKLSPENDHIPTRSKPVESHGAKKAAMLMCDMMIRDGLKGNVVLAEGIHEFPGTFENTPEVQSIALEFSSQTQKFHSTGCYLPAGTIMEVSWSKTKKPWSIIIGLHGDELYNTDSKLKRWPKIRIKKELKRNELGNLLSTPLNICSPFGGLVYLHSPKCTKDKLQLKKHNVVSAPMFTYKTADTWESVERYKLGLWCDIIGDKITLTLPSTSVRQLSDPTMTMKVWDSVVSSHMDLLGKDPSDGRGQWVVTDEQPSIGYMHSGYPIVTHLDMAHPNKIYEDCFLLSRDHILNVNNKKGSWGMFHELGHNFQDSAWTWGGTKEVTCNIFTLHAMDVICNVKPWDHLWVREKFENASNYLREGAKYDKWCSSPGIALLVYAQLARDFGWTAYKSVFRTYNKLPKDKRPSTQQEKENMWIQTFSSAVKRNLSPVFEFWGWPIRQSDELKRFPPYLPDDVTTNEFAKDRATKTKKKYEDNSSGACSTQKPTHKDNAYCPGKDCSNKTDQCDVKGNSTKEDDKDNNSCSVL</sequence>
<dbReference type="Gene3D" id="3.40.390.80">
    <property type="entry name" value="Peptidase M60, enhancin-like domain 2"/>
    <property type="match status" value="1"/>
</dbReference>
<dbReference type="Pfam" id="PF13402">
    <property type="entry name" value="Peptidase_M60"/>
    <property type="match status" value="1"/>
</dbReference>
<proteinExistence type="predicted"/>
<dbReference type="PANTHER" id="PTHR15730">
    <property type="entry name" value="EXPERIMENTAL AUTOIMMUNE PROSTATITIS ANTIGEN 2-RELATED"/>
    <property type="match status" value="1"/>
</dbReference>
<dbReference type="OrthoDB" id="10260387at2759"/>
<dbReference type="PANTHER" id="PTHR15730:SF5">
    <property type="entry name" value="SI:CH211-210B2.2-RELATED"/>
    <property type="match status" value="1"/>
</dbReference>
<dbReference type="EMBL" id="CACVKT020002620">
    <property type="protein sequence ID" value="CAC5379128.1"/>
    <property type="molecule type" value="Genomic_DNA"/>
</dbReference>
<reference evidence="3 4" key="1">
    <citation type="submission" date="2020-06" db="EMBL/GenBank/DDBJ databases">
        <authorList>
            <person name="Li R."/>
            <person name="Bekaert M."/>
        </authorList>
    </citation>
    <scope>NUCLEOTIDE SEQUENCE [LARGE SCALE GENOMIC DNA]</scope>
    <source>
        <strain evidence="4">wild</strain>
    </source>
</reference>
<dbReference type="Gene3D" id="1.10.390.30">
    <property type="entry name" value="Peptidase M60, enhancin-like domain 3"/>
    <property type="match status" value="1"/>
</dbReference>
<evidence type="ECO:0000313" key="4">
    <source>
        <dbReference type="Proteomes" id="UP000507470"/>
    </source>
</evidence>
<dbReference type="InterPro" id="IPR042279">
    <property type="entry name" value="Pep_M60_3"/>
</dbReference>
<feature type="domain" description="Peptidase M60" evidence="2">
    <location>
        <begin position="308"/>
        <end position="621"/>
    </location>
</feature>
<dbReference type="InterPro" id="IPR035423">
    <property type="entry name" value="M60-like_N"/>
</dbReference>
<feature type="compositionally biased region" description="Polar residues" evidence="1">
    <location>
        <begin position="711"/>
        <end position="720"/>
    </location>
</feature>
<feature type="compositionally biased region" description="Basic and acidic residues" evidence="1">
    <location>
        <begin position="700"/>
        <end position="710"/>
    </location>
</feature>
<accession>A0A6J8B5C7</accession>
<feature type="compositionally biased region" description="Basic and acidic residues" evidence="1">
    <location>
        <begin position="734"/>
        <end position="755"/>
    </location>
</feature>
<dbReference type="Pfam" id="PF17291">
    <property type="entry name" value="M60-like_N"/>
    <property type="match status" value="1"/>
</dbReference>
<dbReference type="InterPro" id="IPR031161">
    <property type="entry name" value="Peptidase_M60_dom"/>
</dbReference>
<evidence type="ECO:0000313" key="3">
    <source>
        <dbReference type="EMBL" id="CAC5379128.1"/>
    </source>
</evidence>
<feature type="region of interest" description="Disordered" evidence="1">
    <location>
        <begin position="700"/>
        <end position="761"/>
    </location>
</feature>
<protein>
    <recommendedName>
        <fullName evidence="2">Peptidase M60 domain-containing protein</fullName>
    </recommendedName>
</protein>
<gene>
    <name evidence="3" type="ORF">MCOR_15221</name>
</gene>
<dbReference type="Proteomes" id="UP000507470">
    <property type="component" value="Unassembled WGS sequence"/>
</dbReference>